<sequence>MSLSPKAYIPARARGSSVVKPTNGSNRLSLGAVTPPRTRLARNQSPSVLEISSRAFFQSPVSSSRSTGNDNQIIEMCSLRKRHRAASASTLTSWHSSTDIRTPYTRIFCVYCLDGIKQFSQRVGLRASMSHHRQSCGRSSGRYATASRYKPERDHESAQRFLGPILLCSRVDRLKPWRQHTPALFFPLCSHVRRSTASGHTLTTYELETTCIE</sequence>
<dbReference type="AlphaFoldDB" id="A0A1H7E4L7"/>
<name>A0A1H7E4L7_9BURK</name>
<gene>
    <name evidence="2" type="ORF">SAMN05192539_104247</name>
</gene>
<dbReference type="EMBL" id="FNYE01000042">
    <property type="protein sequence ID" value="SEK08899.1"/>
    <property type="molecule type" value="Genomic_DNA"/>
</dbReference>
<evidence type="ECO:0000313" key="2">
    <source>
        <dbReference type="EMBL" id="SEK08899.1"/>
    </source>
</evidence>
<evidence type="ECO:0000256" key="1">
    <source>
        <dbReference type="SAM" id="MobiDB-lite"/>
    </source>
</evidence>
<accession>A0A1H7E4L7</accession>
<proteinExistence type="predicted"/>
<keyword evidence="3" id="KW-1185">Reference proteome</keyword>
<reference evidence="3" key="1">
    <citation type="submission" date="2016-10" db="EMBL/GenBank/DDBJ databases">
        <authorList>
            <person name="Varghese N."/>
            <person name="Submissions S."/>
        </authorList>
    </citation>
    <scope>NUCLEOTIDE SEQUENCE [LARGE SCALE GENOMIC DNA]</scope>
    <source>
        <strain evidence="3">LMG 26031</strain>
    </source>
</reference>
<organism evidence="2 3">
    <name type="scientific">Paraburkholderia diazotrophica</name>
    <dbReference type="NCBI Taxonomy" id="667676"/>
    <lineage>
        <taxon>Bacteria</taxon>
        <taxon>Pseudomonadati</taxon>
        <taxon>Pseudomonadota</taxon>
        <taxon>Betaproteobacteria</taxon>
        <taxon>Burkholderiales</taxon>
        <taxon>Burkholderiaceae</taxon>
        <taxon>Paraburkholderia</taxon>
    </lineage>
</organism>
<dbReference type="Proteomes" id="UP000198866">
    <property type="component" value="Unassembled WGS sequence"/>
</dbReference>
<evidence type="ECO:0000313" key="3">
    <source>
        <dbReference type="Proteomes" id="UP000198866"/>
    </source>
</evidence>
<protein>
    <submittedName>
        <fullName evidence="2">Uncharacterized protein</fullName>
    </submittedName>
</protein>
<feature type="region of interest" description="Disordered" evidence="1">
    <location>
        <begin position="1"/>
        <end position="26"/>
    </location>
</feature>